<reference evidence="4" key="1">
    <citation type="journal article" date="2018" name="MSphere">
        <title>Fusobacterium Genomics Using MinION and Illumina Sequencing Enables Genome Completion and Correction.</title>
        <authorList>
            <person name="Todd S.M."/>
            <person name="Settlage R.E."/>
            <person name="Lahmers K.K."/>
            <person name="Slade D.J."/>
        </authorList>
    </citation>
    <scope>NUCLEOTIDE SEQUENCE [LARGE SCALE GENOMIC DNA]</scope>
    <source>
        <strain evidence="4">ATCC 27725</strain>
    </source>
</reference>
<accession>A0ABM6U6Q0</accession>
<dbReference type="RefSeq" id="WP_005948472.1">
    <property type="nucleotide sequence ID" value="NZ_CP028103.1"/>
</dbReference>
<gene>
    <name evidence="3" type="ORF">C4N18_12930</name>
</gene>
<dbReference type="SUPFAM" id="SSF103515">
    <property type="entry name" value="Autotransporter"/>
    <property type="match status" value="1"/>
</dbReference>
<evidence type="ECO:0000313" key="3">
    <source>
        <dbReference type="EMBL" id="AVQ32081.1"/>
    </source>
</evidence>
<dbReference type="Proteomes" id="UP000241238">
    <property type="component" value="Chromosome"/>
</dbReference>
<organism evidence="3 4">
    <name type="scientific">Fusobacterium varium ATCC 27725</name>
    <dbReference type="NCBI Taxonomy" id="469618"/>
    <lineage>
        <taxon>Bacteria</taxon>
        <taxon>Fusobacteriati</taxon>
        <taxon>Fusobacteriota</taxon>
        <taxon>Fusobacteriia</taxon>
        <taxon>Fusobacteriales</taxon>
        <taxon>Fusobacteriaceae</taxon>
        <taxon>Fusobacterium</taxon>
    </lineage>
</organism>
<name>A0ABM6U6Q0_FUSVA</name>
<feature type="chain" id="PRO_5047360852" description="Autotransporter domain-containing protein" evidence="1">
    <location>
        <begin position="22"/>
        <end position="1106"/>
    </location>
</feature>
<dbReference type="SUPFAM" id="SSF51126">
    <property type="entry name" value="Pectin lyase-like"/>
    <property type="match status" value="1"/>
</dbReference>
<dbReference type="Pfam" id="PF03797">
    <property type="entry name" value="Autotransporter"/>
    <property type="match status" value="1"/>
</dbReference>
<dbReference type="Gene3D" id="2.40.128.130">
    <property type="entry name" value="Autotransporter beta-domain"/>
    <property type="match status" value="1"/>
</dbReference>
<evidence type="ECO:0000259" key="2">
    <source>
        <dbReference type="PROSITE" id="PS51208"/>
    </source>
</evidence>
<dbReference type="InterPro" id="IPR005546">
    <property type="entry name" value="Autotransporte_beta"/>
</dbReference>
<evidence type="ECO:0000256" key="1">
    <source>
        <dbReference type="SAM" id="SignalP"/>
    </source>
</evidence>
<feature type="signal peptide" evidence="1">
    <location>
        <begin position="1"/>
        <end position="21"/>
    </location>
</feature>
<dbReference type="GeneID" id="77468903"/>
<protein>
    <recommendedName>
        <fullName evidence="2">Autotransporter domain-containing protein</fullName>
    </recommendedName>
</protein>
<sequence length="1106" mass="122530">MKKNIFYSIIFILLSFSNVLAVDSQIVTGKNGKDLFNFKFFDKGEEAEDFNGSKISTYTLNSEEKKAVLDAGKYWSEILNTDNALLSTINVYTLNDANAYATSTIVKEGDAKGMMELQAKILGKSFNPYLGEAVATIGIGIMGFKTGTPSNLPNAEGVNLYGTIVHEIAHTLGIMSTANFYEDEKFRFGDVLSNFDKGLIDNNDRKISDTTGISYIDNNGNLIGNPETDFDASANVYFVGKNVDEVLKNSSLEGVPVNVGLEGYYDELPPAPELSHLEMDRGLMSHQTYRSYTTFMEAELAVLQDIGYSIDRRNFFGYSVYRNDLTIDNYNGYFLRDEKGEKYITGKYNTASYGVGLHVYGSRNNIFQKADLLTSGVAGIGIRIDGVGNKITVDKGIKVNADGDYGTGILVAYGKEHNITNNGEIKARGNQGIGVRFDFGNNTLGKDWAYIGSYILSLYGEDCSKSEDLEYVKINGLKPDEINGALVENFNTSGYIEGKYASLYMSENAYVENINVFDGAVLKGNIISMYKPKMEFGNNTITTETNLNLGLDKNDTSKGDSNFSFKFDDNIIGKNIVLNMAGGTSSLNGQNEILRVVVKDGAVLKGNARYILEENGSFVNKGTVAPGNSIGKMIIEGNYSQKDNGKLNIEFDGNGNHDVLEIVGNASFSSGSSMTMTPLKSYYSESMKIDKDQFLIVTGTQNGNISNLTFDDKIFASSSTIKKVDFDFLTSKMTVLREENPYSRFSENRNAENFAKAIDRISNQASGSIKDFIGALDFASPSVVSSALSQAAPNIYGNNIIATFESEKEHSDYIRNHLLAEKNYEKNKSYAFGKLFYRENWQKGTGYLMGYDYRDQGVITGIEKEYNEGLILGTHLLYSQSVLKGHAVNTPKIKSKNILLGVHGKYYLNYANTSYLYGMIRGGVQDNKLTNNIEFNEYRNNTNSHWKALTASSVLGIGKDIEYKNFTVTPLIELGYSILKPEKAKEDNLGINIDSKIYHSVYSKVGGKLSSNKILIGENTKVNGNILMAYNHDYINSYHIDGDIAQNRNSNFRIKSKRPDKDYVTIQGGTTFTVRDNLDVTLEVGTDLFRQKSSSVNTSLTFEWKF</sequence>
<evidence type="ECO:0000313" key="4">
    <source>
        <dbReference type="Proteomes" id="UP000241238"/>
    </source>
</evidence>
<dbReference type="InterPro" id="IPR024079">
    <property type="entry name" value="MetalloPept_cat_dom_sf"/>
</dbReference>
<dbReference type="EMBL" id="CP028103">
    <property type="protein sequence ID" value="AVQ32081.1"/>
    <property type="molecule type" value="Genomic_DNA"/>
</dbReference>
<keyword evidence="1" id="KW-0732">Signal</keyword>
<dbReference type="SUPFAM" id="SSF55486">
    <property type="entry name" value="Metalloproteases ('zincins'), catalytic domain"/>
    <property type="match status" value="1"/>
</dbReference>
<dbReference type="Gene3D" id="3.40.390.10">
    <property type="entry name" value="Collagenase (Catalytic Domain)"/>
    <property type="match status" value="1"/>
</dbReference>
<keyword evidence="4" id="KW-1185">Reference proteome</keyword>
<proteinExistence type="predicted"/>
<dbReference type="PROSITE" id="PS51208">
    <property type="entry name" value="AUTOTRANSPORTER"/>
    <property type="match status" value="1"/>
</dbReference>
<dbReference type="InterPro" id="IPR036709">
    <property type="entry name" value="Autotransporte_beta_dom_sf"/>
</dbReference>
<dbReference type="SMART" id="SM00869">
    <property type="entry name" value="Autotransporter"/>
    <property type="match status" value="1"/>
</dbReference>
<feature type="domain" description="Autotransporter" evidence="2">
    <location>
        <begin position="824"/>
        <end position="1106"/>
    </location>
</feature>
<dbReference type="InterPro" id="IPR011050">
    <property type="entry name" value="Pectin_lyase_fold/virulence"/>
</dbReference>